<protein>
    <submittedName>
        <fullName evidence="2">Uncharacterized protein</fullName>
    </submittedName>
</protein>
<evidence type="ECO:0000256" key="1">
    <source>
        <dbReference type="SAM" id="MobiDB-lite"/>
    </source>
</evidence>
<sequence length="130" mass="13369">MQLHREAEEEGTHVQQPLRQVLPKRHRAFGLGAMTAALVIVPVNSASARTTSAQGGQGPRVAGGTRTTAGELPWMVRLSTGCGATTDTAQRELTALPSPGSAGSNLGPGFGADSGRLAAVPAYRTACCIF</sequence>
<feature type="region of interest" description="Disordered" evidence="1">
    <location>
        <begin position="49"/>
        <end position="69"/>
    </location>
</feature>
<dbReference type="Proteomes" id="UP001500393">
    <property type="component" value="Unassembled WGS sequence"/>
</dbReference>
<evidence type="ECO:0000313" key="3">
    <source>
        <dbReference type="Proteomes" id="UP001500393"/>
    </source>
</evidence>
<name>A0ABP4QHX6_9ACTN</name>
<evidence type="ECO:0000313" key="2">
    <source>
        <dbReference type="EMBL" id="GAA1611706.1"/>
    </source>
</evidence>
<organism evidence="2 3">
    <name type="scientific">Kribbella sancticallisti</name>
    <dbReference type="NCBI Taxonomy" id="460087"/>
    <lineage>
        <taxon>Bacteria</taxon>
        <taxon>Bacillati</taxon>
        <taxon>Actinomycetota</taxon>
        <taxon>Actinomycetes</taxon>
        <taxon>Propionibacteriales</taxon>
        <taxon>Kribbellaceae</taxon>
        <taxon>Kribbella</taxon>
    </lineage>
</organism>
<proteinExistence type="predicted"/>
<accession>A0ABP4QHX6</accession>
<dbReference type="EMBL" id="BAAAOS010000062">
    <property type="protein sequence ID" value="GAA1611706.1"/>
    <property type="molecule type" value="Genomic_DNA"/>
</dbReference>
<reference evidence="3" key="1">
    <citation type="journal article" date="2019" name="Int. J. Syst. Evol. Microbiol.">
        <title>The Global Catalogue of Microorganisms (GCM) 10K type strain sequencing project: providing services to taxonomists for standard genome sequencing and annotation.</title>
        <authorList>
            <consortium name="The Broad Institute Genomics Platform"/>
            <consortium name="The Broad Institute Genome Sequencing Center for Infectious Disease"/>
            <person name="Wu L."/>
            <person name="Ma J."/>
        </authorList>
    </citation>
    <scope>NUCLEOTIDE SEQUENCE [LARGE SCALE GENOMIC DNA]</scope>
    <source>
        <strain evidence="3">JCM 14969</strain>
    </source>
</reference>
<comment type="caution">
    <text evidence="2">The sequence shown here is derived from an EMBL/GenBank/DDBJ whole genome shotgun (WGS) entry which is preliminary data.</text>
</comment>
<gene>
    <name evidence="2" type="ORF">GCM10009789_77570</name>
</gene>
<keyword evidence="3" id="KW-1185">Reference proteome</keyword>